<organism evidence="2 3">
    <name type="scientific">Afipia massiliensis</name>
    <dbReference type="NCBI Taxonomy" id="211460"/>
    <lineage>
        <taxon>Bacteria</taxon>
        <taxon>Pseudomonadati</taxon>
        <taxon>Pseudomonadota</taxon>
        <taxon>Alphaproteobacteria</taxon>
        <taxon>Hyphomicrobiales</taxon>
        <taxon>Nitrobacteraceae</taxon>
        <taxon>Afipia</taxon>
    </lineage>
</organism>
<feature type="transmembrane region" description="Helical" evidence="1">
    <location>
        <begin position="205"/>
        <end position="225"/>
    </location>
</feature>
<dbReference type="STRING" id="211460.YH63_12565"/>
<dbReference type="InterPro" id="IPR025333">
    <property type="entry name" value="DUF4239"/>
</dbReference>
<dbReference type="Pfam" id="PF14023">
    <property type="entry name" value="Bestrophin-like"/>
    <property type="match status" value="1"/>
</dbReference>
<proteinExistence type="predicted"/>
<keyword evidence="3" id="KW-1185">Reference proteome</keyword>
<evidence type="ECO:0000313" key="3">
    <source>
        <dbReference type="Proteomes" id="UP000034832"/>
    </source>
</evidence>
<evidence type="ECO:0000256" key="1">
    <source>
        <dbReference type="SAM" id="Phobius"/>
    </source>
</evidence>
<keyword evidence="1" id="KW-1133">Transmembrane helix</keyword>
<feature type="transmembrane region" description="Helical" evidence="1">
    <location>
        <begin position="7"/>
        <end position="27"/>
    </location>
</feature>
<name>A0A4U6BPW1_9BRAD</name>
<reference evidence="2" key="1">
    <citation type="submission" date="2019-04" db="EMBL/GenBank/DDBJ databases">
        <title>Whole genome sequencing of cave bacteria.</title>
        <authorList>
            <person name="Gan H.M."/>
            <person name="Barton H."/>
            <person name="Savka M.A."/>
        </authorList>
    </citation>
    <scope>NUCLEOTIDE SEQUENCE [LARGE SCALE GENOMIC DNA]</scope>
    <source>
        <strain evidence="2">LC387</strain>
    </source>
</reference>
<comment type="caution">
    <text evidence="2">The sequence shown here is derived from an EMBL/GenBank/DDBJ whole genome shotgun (WGS) entry which is preliminary data.</text>
</comment>
<feature type="transmembrane region" description="Helical" evidence="1">
    <location>
        <begin position="181"/>
        <end position="199"/>
    </location>
</feature>
<dbReference type="Proteomes" id="UP000034832">
    <property type="component" value="Unassembled WGS sequence"/>
</dbReference>
<dbReference type="OrthoDB" id="4760162at2"/>
<evidence type="ECO:0000313" key="2">
    <source>
        <dbReference type="EMBL" id="TKT71058.1"/>
    </source>
</evidence>
<feature type="transmembrane region" description="Helical" evidence="1">
    <location>
        <begin position="39"/>
        <end position="60"/>
    </location>
</feature>
<dbReference type="RefSeq" id="WP_046828329.1">
    <property type="nucleotide sequence ID" value="NZ_LBIA02000001.1"/>
</dbReference>
<dbReference type="EMBL" id="LBIA02000001">
    <property type="protein sequence ID" value="TKT71058.1"/>
    <property type="molecule type" value="Genomic_DNA"/>
</dbReference>
<sequence>MFTGVGLIAFICIFGAGLLGFALRRFLPEHHRTDETGKTVHNVMGVVALLAALVLGLLVANTKSSFDLRSQEIQQFSANLTLLDRELVHFGQDAAKMREMLRAFTAHKIAQLWTDRDAESAKDAAESVRLLDEIESNLRLFAPKNEVHIEGRKNALDIIRDLKRTSRLLSVQQINATPRPFLIVGIFWLSVLFLCRAIFAPFHGTVIAAFFLAALSVSVAINLIFDMDRPFTGFIKVSPVPMQQALDWMKS</sequence>
<keyword evidence="1" id="KW-0812">Transmembrane</keyword>
<gene>
    <name evidence="2" type="ORF">YH63_006365</name>
</gene>
<dbReference type="AlphaFoldDB" id="A0A4U6BPW1"/>
<keyword evidence="1" id="KW-0472">Membrane</keyword>
<protein>
    <submittedName>
        <fullName evidence="2">DUF4239 domain-containing protein</fullName>
    </submittedName>
</protein>
<accession>A0A4U6BPW1</accession>